<keyword evidence="1" id="KW-0812">Transmembrane</keyword>
<keyword evidence="1" id="KW-0472">Membrane</keyword>
<keyword evidence="1" id="KW-1133">Transmembrane helix</keyword>
<accession>A0A974HPV0</accession>
<organism evidence="2 3">
    <name type="scientific">Xenopus laevis</name>
    <name type="common">African clawed frog</name>
    <dbReference type="NCBI Taxonomy" id="8355"/>
    <lineage>
        <taxon>Eukaryota</taxon>
        <taxon>Metazoa</taxon>
        <taxon>Chordata</taxon>
        <taxon>Craniata</taxon>
        <taxon>Vertebrata</taxon>
        <taxon>Euteleostomi</taxon>
        <taxon>Amphibia</taxon>
        <taxon>Batrachia</taxon>
        <taxon>Anura</taxon>
        <taxon>Pipoidea</taxon>
        <taxon>Pipidae</taxon>
        <taxon>Xenopodinae</taxon>
        <taxon>Xenopus</taxon>
        <taxon>Xenopus</taxon>
    </lineage>
</organism>
<dbReference type="EMBL" id="CM004472">
    <property type="protein sequence ID" value="OCT85969.1"/>
    <property type="molecule type" value="Genomic_DNA"/>
</dbReference>
<gene>
    <name evidence="2" type="ORF">XELAEV_18024139mg</name>
</gene>
<name>A0A974HPV0_XENLA</name>
<dbReference type="Proteomes" id="UP000694892">
    <property type="component" value="Chromosome 4L"/>
</dbReference>
<feature type="transmembrane region" description="Helical" evidence="1">
    <location>
        <begin position="37"/>
        <end position="59"/>
    </location>
</feature>
<reference evidence="3" key="1">
    <citation type="journal article" date="2016" name="Nature">
        <title>Genome evolution in the allotetraploid frog Xenopus laevis.</title>
        <authorList>
            <person name="Session A.M."/>
            <person name="Uno Y."/>
            <person name="Kwon T."/>
            <person name="Chapman J.A."/>
            <person name="Toyoda A."/>
            <person name="Takahashi S."/>
            <person name="Fukui A."/>
            <person name="Hikosaka A."/>
            <person name="Suzuki A."/>
            <person name="Kondo M."/>
            <person name="van Heeringen S.J."/>
            <person name="Quigley I."/>
            <person name="Heinz S."/>
            <person name="Ogino H."/>
            <person name="Ochi H."/>
            <person name="Hellsten U."/>
            <person name="Lyons J.B."/>
            <person name="Simakov O."/>
            <person name="Putnam N."/>
            <person name="Stites J."/>
            <person name="Kuroki Y."/>
            <person name="Tanaka T."/>
            <person name="Michiue T."/>
            <person name="Watanabe M."/>
            <person name="Bogdanovic O."/>
            <person name="Lister R."/>
            <person name="Georgiou G."/>
            <person name="Paranjpe S.S."/>
            <person name="van Kruijsbergen I."/>
            <person name="Shu S."/>
            <person name="Carlson J."/>
            <person name="Kinoshita T."/>
            <person name="Ohta Y."/>
            <person name="Mawaribuchi S."/>
            <person name="Jenkins J."/>
            <person name="Grimwood J."/>
            <person name="Schmutz J."/>
            <person name="Mitros T."/>
            <person name="Mozaffari S.V."/>
            <person name="Suzuki Y."/>
            <person name="Haramoto Y."/>
            <person name="Yamamoto T.S."/>
            <person name="Takagi C."/>
            <person name="Heald R."/>
            <person name="Miller K."/>
            <person name="Haudenschild C."/>
            <person name="Kitzman J."/>
            <person name="Nakayama T."/>
            <person name="Izutsu Y."/>
            <person name="Robert J."/>
            <person name="Fortriede J."/>
            <person name="Burns K."/>
            <person name="Lotay V."/>
            <person name="Karimi K."/>
            <person name="Yasuoka Y."/>
            <person name="Dichmann D.S."/>
            <person name="Flajnik M.F."/>
            <person name="Houston D.W."/>
            <person name="Shendure J."/>
            <person name="DuPasquier L."/>
            <person name="Vize P.D."/>
            <person name="Zorn A.M."/>
            <person name="Ito M."/>
            <person name="Marcotte E.M."/>
            <person name="Wallingford J.B."/>
            <person name="Ito Y."/>
            <person name="Asashima M."/>
            <person name="Ueno N."/>
            <person name="Matsuda Y."/>
            <person name="Veenstra G.J."/>
            <person name="Fujiyama A."/>
            <person name="Harland R.M."/>
            <person name="Taira M."/>
            <person name="Rokhsar D.S."/>
        </authorList>
    </citation>
    <scope>NUCLEOTIDE SEQUENCE [LARGE SCALE GENOMIC DNA]</scope>
    <source>
        <strain evidence="3">J</strain>
    </source>
</reference>
<dbReference type="AlphaFoldDB" id="A0A974HPV0"/>
<evidence type="ECO:0000313" key="3">
    <source>
        <dbReference type="Proteomes" id="UP000694892"/>
    </source>
</evidence>
<proteinExistence type="predicted"/>
<protein>
    <submittedName>
        <fullName evidence="2">Uncharacterized protein</fullName>
    </submittedName>
</protein>
<evidence type="ECO:0000256" key="1">
    <source>
        <dbReference type="SAM" id="Phobius"/>
    </source>
</evidence>
<sequence>MQTPFFGCTYAALVHFHIQLGQNLEAISKPYNQIVRIAFFVLIFLCRKITLSVLLFHYYKHQVVRGSKHSNNRET</sequence>
<evidence type="ECO:0000313" key="2">
    <source>
        <dbReference type="EMBL" id="OCT85969.1"/>
    </source>
</evidence>